<dbReference type="Gene3D" id="2.160.10.10">
    <property type="entry name" value="Hexapeptide repeat proteins"/>
    <property type="match status" value="1"/>
</dbReference>
<dbReference type="RefSeq" id="WP_202063172.1">
    <property type="nucleotide sequence ID" value="NZ_JAEQMY010000038.1"/>
</dbReference>
<evidence type="ECO:0008006" key="3">
    <source>
        <dbReference type="Google" id="ProtNLM"/>
    </source>
</evidence>
<dbReference type="AlphaFoldDB" id="A0A936ZI18"/>
<proteinExistence type="predicted"/>
<organism evidence="1 2">
    <name type="scientific">Microvirga aerilata</name>
    <dbReference type="NCBI Taxonomy" id="670292"/>
    <lineage>
        <taxon>Bacteria</taxon>
        <taxon>Pseudomonadati</taxon>
        <taxon>Pseudomonadota</taxon>
        <taxon>Alphaproteobacteria</taxon>
        <taxon>Hyphomicrobiales</taxon>
        <taxon>Methylobacteriaceae</taxon>
        <taxon>Microvirga</taxon>
    </lineage>
</organism>
<dbReference type="EMBL" id="JAEQMY010000038">
    <property type="protein sequence ID" value="MBL0406310.1"/>
    <property type="molecule type" value="Genomic_DNA"/>
</dbReference>
<dbReference type="InterPro" id="IPR011004">
    <property type="entry name" value="Trimer_LpxA-like_sf"/>
</dbReference>
<dbReference type="PANTHER" id="PTHR23416">
    <property type="entry name" value="SIALIC ACID SYNTHASE-RELATED"/>
    <property type="match status" value="1"/>
</dbReference>
<comment type="caution">
    <text evidence="1">The sequence shown here is derived from an EMBL/GenBank/DDBJ whole genome shotgun (WGS) entry which is preliminary data.</text>
</comment>
<dbReference type="Proteomes" id="UP000605848">
    <property type="component" value="Unassembled WGS sequence"/>
</dbReference>
<dbReference type="PANTHER" id="PTHR23416:SF78">
    <property type="entry name" value="LIPOPOLYSACCHARIDE BIOSYNTHESIS O-ACETYL TRANSFERASE WBBJ-RELATED"/>
    <property type="match status" value="1"/>
</dbReference>
<name>A0A936ZI18_9HYPH</name>
<evidence type="ECO:0000313" key="1">
    <source>
        <dbReference type="EMBL" id="MBL0406310.1"/>
    </source>
</evidence>
<evidence type="ECO:0000313" key="2">
    <source>
        <dbReference type="Proteomes" id="UP000605848"/>
    </source>
</evidence>
<protein>
    <recommendedName>
        <fullName evidence="3">Acyltransferase</fullName>
    </recommendedName>
</protein>
<sequence length="274" mass="30324">MTISNEPHDLRAKIALAWDDPERQLAPRIGEPGYTLPDLADLQWYPLTESFAPTHVTVHGPSADNNNWIVVPPGFQPPARLYFHLAAHARNNIVIIGTDTNLAGECYLYGSNGTVIIGSGIKQTTTLQVRMWSSHQLLLWGKGSTTNGVHIQIQGESKRIVVGDDCMFFNGIYIRNSDMHPIVDMRNGSWLNPPGNVHIEPHVWVSQDALILKDTHIGFGSIVTAKAVVTEDVPRFSMVGGIPAAVLRSDVSWDRPESPHSSLIADLKEFERRL</sequence>
<reference evidence="1" key="1">
    <citation type="submission" date="2021-01" db="EMBL/GenBank/DDBJ databases">
        <title>Microvirga sp.</title>
        <authorList>
            <person name="Kim M.K."/>
        </authorList>
    </citation>
    <scope>NUCLEOTIDE SEQUENCE</scope>
    <source>
        <strain evidence="1">5420S-16</strain>
    </source>
</reference>
<accession>A0A936ZI18</accession>
<keyword evidence="2" id="KW-1185">Reference proteome</keyword>
<gene>
    <name evidence="1" type="ORF">JKG68_20330</name>
</gene>
<dbReference type="InterPro" id="IPR051159">
    <property type="entry name" value="Hexapeptide_acetyltransf"/>
</dbReference>
<dbReference type="SUPFAM" id="SSF51161">
    <property type="entry name" value="Trimeric LpxA-like enzymes"/>
    <property type="match status" value="1"/>
</dbReference>